<dbReference type="EMBL" id="VUMU01000002">
    <property type="protein sequence ID" value="MST57008.1"/>
    <property type="molecule type" value="Genomic_DNA"/>
</dbReference>
<accession>A0A6L5YGD5</accession>
<keyword evidence="1" id="KW-1133">Transmembrane helix</keyword>
<feature type="transmembrane region" description="Helical" evidence="1">
    <location>
        <begin position="322"/>
        <end position="341"/>
    </location>
</feature>
<feature type="transmembrane region" description="Helical" evidence="1">
    <location>
        <begin position="191"/>
        <end position="215"/>
    </location>
</feature>
<name>A0A6L5YGD5_9FIRM</name>
<evidence type="ECO:0000313" key="3">
    <source>
        <dbReference type="Proteomes" id="UP000476055"/>
    </source>
</evidence>
<feature type="transmembrane region" description="Helical" evidence="1">
    <location>
        <begin position="156"/>
        <end position="179"/>
    </location>
</feature>
<dbReference type="InterPro" id="IPR039672">
    <property type="entry name" value="MFS_2"/>
</dbReference>
<gene>
    <name evidence="2" type="ORF">FYJ59_01885</name>
</gene>
<sequence>MRMEEKLQYKKAKTWQIALATMTGAGQMVFYMLMTSATYIGNANFGILVAVTGVIITASRILDGVTDPLIAYFLERFDSKRFGKVRFSIMVGWALMALATTLMCNLGPALHLTGIVGIIYFIVCYAIYIIGYTFVSIAGAINANILTNDPKQRPTLAVWNTTYSYLTPMIMSMVSMAVILPKFDNIQGTPYFGTLNIVVIVISLVFYILACIGIAPYDVPESFESIGSVEQEDAKPSLQDMKALIKENKELQRYIVSASSDKLAQTIGSAAVVSTMLYGIMLGSMAMATILSAVSMLPSILFAVIGAKIAGKRGSRHVMIQWTWACIVINLLYAVFLLFAPTSQVGGLMNGEVTGMAIALAAVFMGLNFANSSVKMVVSVATNSLRMDIVDYELDRSGRYLPATVSATYSFIDKVISAFGATIATAFIGIIGYTTTTPQQGDPLTTGVKLITILLMIGFPIIGWVCTLCAMDNSELTREKMVEVQKSIAEKKAAIIESGEAK</sequence>
<dbReference type="InterPro" id="IPR036259">
    <property type="entry name" value="MFS_trans_sf"/>
</dbReference>
<dbReference type="Gene3D" id="1.20.1250.20">
    <property type="entry name" value="MFS general substrate transporter like domains"/>
    <property type="match status" value="1"/>
</dbReference>
<dbReference type="Pfam" id="PF13347">
    <property type="entry name" value="MFS_2"/>
    <property type="match status" value="1"/>
</dbReference>
<feature type="transmembrane region" description="Helical" evidence="1">
    <location>
        <begin position="447"/>
        <end position="471"/>
    </location>
</feature>
<keyword evidence="1" id="KW-0472">Membrane</keyword>
<proteinExistence type="predicted"/>
<reference evidence="2 3" key="1">
    <citation type="submission" date="2019-08" db="EMBL/GenBank/DDBJ databases">
        <title>In-depth cultivation of the pig gut microbiome towards novel bacterial diversity and tailored functional studies.</title>
        <authorList>
            <person name="Wylensek D."/>
            <person name="Hitch T.C.A."/>
            <person name="Clavel T."/>
        </authorList>
    </citation>
    <scope>NUCLEOTIDE SEQUENCE [LARGE SCALE GENOMIC DNA]</scope>
    <source>
        <strain evidence="2 3">WCA3-601-WT-6H</strain>
    </source>
</reference>
<evidence type="ECO:0000313" key="2">
    <source>
        <dbReference type="EMBL" id="MST57008.1"/>
    </source>
</evidence>
<feature type="transmembrane region" description="Helical" evidence="1">
    <location>
        <begin position="83"/>
        <end position="103"/>
    </location>
</feature>
<evidence type="ECO:0000256" key="1">
    <source>
        <dbReference type="SAM" id="Phobius"/>
    </source>
</evidence>
<keyword evidence="3" id="KW-1185">Reference proteome</keyword>
<dbReference type="SUPFAM" id="SSF103473">
    <property type="entry name" value="MFS general substrate transporter"/>
    <property type="match status" value="1"/>
</dbReference>
<comment type="caution">
    <text evidence="2">The sequence shown here is derived from an EMBL/GenBank/DDBJ whole genome shotgun (WGS) entry which is preliminary data.</text>
</comment>
<dbReference type="AlphaFoldDB" id="A0A6L5YGD5"/>
<keyword evidence="2" id="KW-0762">Sugar transport</keyword>
<dbReference type="GO" id="GO:0015293">
    <property type="term" value="F:symporter activity"/>
    <property type="evidence" value="ECO:0007669"/>
    <property type="project" value="InterPro"/>
</dbReference>
<keyword evidence="1" id="KW-0812">Transmembrane</keyword>
<feature type="transmembrane region" description="Helical" evidence="1">
    <location>
        <begin position="415"/>
        <end position="435"/>
    </location>
</feature>
<feature type="transmembrane region" description="Helical" evidence="1">
    <location>
        <begin position="12"/>
        <end position="33"/>
    </location>
</feature>
<feature type="transmembrane region" description="Helical" evidence="1">
    <location>
        <begin position="353"/>
        <end position="370"/>
    </location>
</feature>
<feature type="transmembrane region" description="Helical" evidence="1">
    <location>
        <begin position="109"/>
        <end position="135"/>
    </location>
</feature>
<dbReference type="GO" id="GO:0005886">
    <property type="term" value="C:plasma membrane"/>
    <property type="evidence" value="ECO:0007669"/>
    <property type="project" value="TreeGrafter"/>
</dbReference>
<feature type="transmembrane region" description="Helical" evidence="1">
    <location>
        <begin position="287"/>
        <end position="310"/>
    </location>
</feature>
<feature type="transmembrane region" description="Helical" evidence="1">
    <location>
        <begin position="39"/>
        <end position="62"/>
    </location>
</feature>
<keyword evidence="2" id="KW-0813">Transport</keyword>
<dbReference type="PANTHER" id="PTHR11328">
    <property type="entry name" value="MAJOR FACILITATOR SUPERFAMILY DOMAIN-CONTAINING PROTEIN"/>
    <property type="match status" value="1"/>
</dbReference>
<dbReference type="Proteomes" id="UP000476055">
    <property type="component" value="Unassembled WGS sequence"/>
</dbReference>
<organism evidence="2 3">
    <name type="scientific">Waltera intestinalis</name>
    <dbReference type="NCBI Taxonomy" id="2606635"/>
    <lineage>
        <taxon>Bacteria</taxon>
        <taxon>Bacillati</taxon>
        <taxon>Bacillota</taxon>
        <taxon>Clostridia</taxon>
        <taxon>Lachnospirales</taxon>
        <taxon>Lachnospiraceae</taxon>
        <taxon>Waltera</taxon>
    </lineage>
</organism>
<dbReference type="GO" id="GO:0008643">
    <property type="term" value="P:carbohydrate transport"/>
    <property type="evidence" value="ECO:0007669"/>
    <property type="project" value="InterPro"/>
</dbReference>
<protein>
    <submittedName>
        <fullName evidence="2">Sugar transporter</fullName>
    </submittedName>
</protein>
<dbReference type="PANTHER" id="PTHR11328:SF24">
    <property type="entry name" value="MAJOR FACILITATOR SUPERFAMILY (MFS) PROFILE DOMAIN-CONTAINING PROTEIN"/>
    <property type="match status" value="1"/>
</dbReference>